<proteinExistence type="inferred from homology"/>
<name>A0A6P7U7Y2_9MOLL</name>
<dbReference type="KEGG" id="osn:115231664"/>
<keyword evidence="3" id="KW-0539">Nucleus</keyword>
<protein>
    <submittedName>
        <fullName evidence="6">Splicing factor ESS-2 homolog</fullName>
    </submittedName>
</protein>
<organism evidence="5 6">
    <name type="scientific">Octopus sinensis</name>
    <name type="common">East Asian common octopus</name>
    <dbReference type="NCBI Taxonomy" id="2607531"/>
    <lineage>
        <taxon>Eukaryota</taxon>
        <taxon>Metazoa</taxon>
        <taxon>Spiralia</taxon>
        <taxon>Lophotrochozoa</taxon>
        <taxon>Mollusca</taxon>
        <taxon>Cephalopoda</taxon>
        <taxon>Coleoidea</taxon>
        <taxon>Octopodiformes</taxon>
        <taxon>Octopoda</taxon>
        <taxon>Incirrata</taxon>
        <taxon>Octopodidae</taxon>
        <taxon>Octopus</taxon>
    </lineage>
</organism>
<feature type="compositionally biased region" description="Basic and acidic residues" evidence="4">
    <location>
        <begin position="40"/>
        <end position="51"/>
    </location>
</feature>
<evidence type="ECO:0000313" key="5">
    <source>
        <dbReference type="Proteomes" id="UP000515154"/>
    </source>
</evidence>
<evidence type="ECO:0000313" key="6">
    <source>
        <dbReference type="RefSeq" id="XP_029657497.1"/>
    </source>
</evidence>
<gene>
    <name evidence="6" type="primary">LOC115231664</name>
</gene>
<dbReference type="PANTHER" id="PTHR12940">
    <property type="entry name" value="ES-2 PROTEIN - RELATED"/>
    <property type="match status" value="1"/>
</dbReference>
<evidence type="ECO:0000256" key="3">
    <source>
        <dbReference type="ARBA" id="ARBA00023242"/>
    </source>
</evidence>
<dbReference type="RefSeq" id="XP_029657497.1">
    <property type="nucleotide sequence ID" value="XM_029801637.1"/>
</dbReference>
<dbReference type="GO" id="GO:0071013">
    <property type="term" value="C:catalytic step 2 spliceosome"/>
    <property type="evidence" value="ECO:0007669"/>
    <property type="project" value="TreeGrafter"/>
</dbReference>
<dbReference type="InterPro" id="IPR019148">
    <property type="entry name" value="Nuclear_protein_DGCR14_ESS-2"/>
</dbReference>
<feature type="region of interest" description="Disordered" evidence="4">
    <location>
        <begin position="40"/>
        <end position="63"/>
    </location>
</feature>
<reference evidence="6" key="1">
    <citation type="submission" date="2025-08" db="UniProtKB">
        <authorList>
            <consortium name="RefSeq"/>
        </authorList>
    </citation>
    <scope>IDENTIFICATION</scope>
</reference>
<dbReference type="AlphaFoldDB" id="A0A6P7U7Y2"/>
<comment type="similarity">
    <text evidence="2">Belongs to the ESS2 family.</text>
</comment>
<evidence type="ECO:0000256" key="2">
    <source>
        <dbReference type="ARBA" id="ARBA00009072"/>
    </source>
</evidence>
<comment type="subcellular location">
    <subcellularLocation>
        <location evidence="1">Nucleus</location>
    </subcellularLocation>
</comment>
<dbReference type="Proteomes" id="UP000515154">
    <property type="component" value="Unplaced"/>
</dbReference>
<dbReference type="PANTHER" id="PTHR12940:SF0">
    <property type="entry name" value="SPLICING FACTOR ESS-2 HOMOLOG"/>
    <property type="match status" value="1"/>
</dbReference>
<evidence type="ECO:0000256" key="4">
    <source>
        <dbReference type="SAM" id="MobiDB-lite"/>
    </source>
</evidence>
<sequence length="318" mass="35682">MDEDRGDPDVRISSIPDLFSILVMQSDKMIQNDADLYDHEDIDENNRDNSDFKSVPAKRPRLDSEDEDTYIRVTFISITPKEIEHIIERDYFPGVEMPNDISYIEPMTPADLPSSRRLSTGKLDLTNQSTIPKHPKSLSLSLDDYLLKNQSEDNVVFSQMLKSSNAERERHRAIMIEPGKPIPALTNPLHFVPDGSELTNEEKSQHEQTKQIICKNSTRFSADFVRQQNRRSTVAEGTLLDNSRKSLSGRIGPDGREIIVSEGVGRSGYLPTPSPVPGNLCLLTDLGVGESPILCWGQIDGTPMRLAGSTPIREFKVF</sequence>
<accession>A0A6P7U7Y2</accession>
<keyword evidence="5" id="KW-1185">Reference proteome</keyword>
<evidence type="ECO:0000256" key="1">
    <source>
        <dbReference type="ARBA" id="ARBA00004123"/>
    </source>
</evidence>